<dbReference type="Pfam" id="PF07715">
    <property type="entry name" value="Plug"/>
    <property type="match status" value="1"/>
</dbReference>
<feature type="signal peptide" evidence="14">
    <location>
        <begin position="1"/>
        <end position="31"/>
    </location>
</feature>
<keyword evidence="9 10" id="KW-0998">Cell outer membrane</keyword>
<evidence type="ECO:0000256" key="9">
    <source>
        <dbReference type="ARBA" id="ARBA00023237"/>
    </source>
</evidence>
<evidence type="ECO:0000256" key="8">
    <source>
        <dbReference type="ARBA" id="ARBA00023136"/>
    </source>
</evidence>
<proteinExistence type="inferred from homology"/>
<evidence type="ECO:0000259" key="16">
    <source>
        <dbReference type="Pfam" id="PF07715"/>
    </source>
</evidence>
<dbReference type="InterPro" id="IPR039426">
    <property type="entry name" value="TonB-dep_rcpt-like"/>
</dbReference>
<evidence type="ECO:0000256" key="7">
    <source>
        <dbReference type="ARBA" id="ARBA00023077"/>
    </source>
</evidence>
<dbReference type="InterPro" id="IPR010916">
    <property type="entry name" value="TonB_box_CS"/>
</dbReference>
<evidence type="ECO:0000256" key="11">
    <source>
        <dbReference type="PROSITE-ProRule" id="PRU10143"/>
    </source>
</evidence>
<feature type="chain" id="PRO_5045774919" evidence="14">
    <location>
        <begin position="32"/>
        <end position="688"/>
    </location>
</feature>
<evidence type="ECO:0000256" key="14">
    <source>
        <dbReference type="SAM" id="SignalP"/>
    </source>
</evidence>
<feature type="domain" description="TonB-dependent receptor-like beta-barrel" evidence="15">
    <location>
        <begin position="238"/>
        <end position="661"/>
    </location>
</feature>
<keyword evidence="17" id="KW-0675">Receptor</keyword>
<organism evidence="17 18">
    <name type="scientific">Billgrantia bachuensis</name>
    <dbReference type="NCBI Taxonomy" id="2717286"/>
    <lineage>
        <taxon>Bacteria</taxon>
        <taxon>Pseudomonadati</taxon>
        <taxon>Pseudomonadota</taxon>
        <taxon>Gammaproteobacteria</taxon>
        <taxon>Oceanospirillales</taxon>
        <taxon>Halomonadaceae</taxon>
        <taxon>Billgrantia</taxon>
    </lineage>
</organism>
<dbReference type="Gene3D" id="2.40.170.20">
    <property type="entry name" value="TonB-dependent receptor, beta-barrel domain"/>
    <property type="match status" value="1"/>
</dbReference>
<evidence type="ECO:0000256" key="4">
    <source>
        <dbReference type="ARBA" id="ARBA00022692"/>
    </source>
</evidence>
<evidence type="ECO:0000256" key="10">
    <source>
        <dbReference type="PROSITE-ProRule" id="PRU01360"/>
    </source>
</evidence>
<evidence type="ECO:0000313" key="18">
    <source>
        <dbReference type="Proteomes" id="UP001318321"/>
    </source>
</evidence>
<keyword evidence="7 11" id="KW-0798">TonB box</keyword>
<name>A0ABX0PUV9_9GAMM</name>
<sequence length="688" mass="74504">MHTSPTLPFMRTALSQALGVAAACVTASALAQDSDQLETVVVTAAGYEQVLSDAPASISVISGEELNRRSYTSIVDAMDNIPGVYVTGGGDAQDISIRGMDDSYTLYLVDGRPISAGRSVNTNGSDGGKQIGLPPISMIERVEVIRGPMSSLYGSSAMGGVVNIITKKATDEWSGSVTTEYTHSLNDVNNDGQQVSFAISGPLIQGLLGVQVHGSWVGLEESDHIGGDDNAESTPDSDTRQGGVKFYLTPNEENEFTLGYISSTKEYTHNPGISIPLVDARGNPTVSSTTRYDKDVYTLGHRGTYGNLIVDSYVQQDISERVQADEKKEEMTTFNTQATYFWGNHVLTVGGQYKQEELVDETNGLFTAGVPGAERSVERWLGAAFAEMEWHVTDRLNLTTGVRYDDDELFGGHLSPRVYANYRLDPQWTLKGGVSTGYKQPSLADASEGFGRGTGGPNSPAPHPRALIIGNESLAPETSTNYELGLVFSSAARDVTASATLFHTQFDDKIAEEPLCEPGGNANDPSTWQCPYAGNDYLFIRTRTNIDEAEMQGVELTLDYDITSTVGLSSSYTYTDSEQKTGEFQGEPLNKIPEHMVNLALDWQTSERLNLWLQGNYRSETSEFLSRTAMENGTPGYGLIDAGLVYALNDSARVKAGVYNIANREITNDEYGVVLDGRQVTLGLTVDF</sequence>
<keyword evidence="5 14" id="KW-0732">Signal</keyword>
<evidence type="ECO:0000313" key="17">
    <source>
        <dbReference type="EMBL" id="NIC07065.1"/>
    </source>
</evidence>
<evidence type="ECO:0000256" key="1">
    <source>
        <dbReference type="ARBA" id="ARBA00004571"/>
    </source>
</evidence>
<feature type="short sequence motif" description="TonB box" evidence="11">
    <location>
        <begin position="39"/>
        <end position="45"/>
    </location>
</feature>
<dbReference type="InterPro" id="IPR000531">
    <property type="entry name" value="Beta-barrel_TonB"/>
</dbReference>
<evidence type="ECO:0000256" key="12">
    <source>
        <dbReference type="RuleBase" id="RU003357"/>
    </source>
</evidence>
<evidence type="ECO:0000256" key="5">
    <source>
        <dbReference type="ARBA" id="ARBA00022729"/>
    </source>
</evidence>
<keyword evidence="2 10" id="KW-0813">Transport</keyword>
<keyword evidence="18" id="KW-1185">Reference proteome</keyword>
<dbReference type="EMBL" id="JAAQTO010000047">
    <property type="protein sequence ID" value="NIC07065.1"/>
    <property type="molecule type" value="Genomic_DNA"/>
</dbReference>
<dbReference type="PANTHER" id="PTHR30069:SF53">
    <property type="entry name" value="COLICIN I RECEPTOR-RELATED"/>
    <property type="match status" value="1"/>
</dbReference>
<comment type="similarity">
    <text evidence="10 12">Belongs to the TonB-dependent receptor family.</text>
</comment>
<feature type="region of interest" description="Disordered" evidence="13">
    <location>
        <begin position="441"/>
        <end position="466"/>
    </location>
</feature>
<gene>
    <name evidence="17" type="ORF">HBJ55_16665</name>
</gene>
<keyword evidence="6" id="KW-0406">Ion transport</keyword>
<dbReference type="InterPro" id="IPR036942">
    <property type="entry name" value="Beta-barrel_TonB_sf"/>
</dbReference>
<evidence type="ECO:0000256" key="13">
    <source>
        <dbReference type="SAM" id="MobiDB-lite"/>
    </source>
</evidence>
<accession>A0ABX0PUV9</accession>
<dbReference type="PANTHER" id="PTHR30069">
    <property type="entry name" value="TONB-DEPENDENT OUTER MEMBRANE RECEPTOR"/>
    <property type="match status" value="1"/>
</dbReference>
<dbReference type="RefSeq" id="WP_167117493.1">
    <property type="nucleotide sequence ID" value="NZ_JAAQTO010000047.1"/>
</dbReference>
<dbReference type="Gene3D" id="2.170.130.10">
    <property type="entry name" value="TonB-dependent receptor, plug domain"/>
    <property type="match status" value="1"/>
</dbReference>
<keyword evidence="3 10" id="KW-1134">Transmembrane beta strand</keyword>
<dbReference type="SUPFAM" id="SSF56935">
    <property type="entry name" value="Porins"/>
    <property type="match status" value="1"/>
</dbReference>
<dbReference type="PROSITE" id="PS52016">
    <property type="entry name" value="TONB_DEPENDENT_REC_3"/>
    <property type="match status" value="1"/>
</dbReference>
<dbReference type="CDD" id="cd01347">
    <property type="entry name" value="ligand_gated_channel"/>
    <property type="match status" value="1"/>
</dbReference>
<feature type="region of interest" description="Disordered" evidence="13">
    <location>
        <begin position="221"/>
        <end position="242"/>
    </location>
</feature>
<feature type="domain" description="TonB-dependent receptor plug" evidence="16">
    <location>
        <begin position="52"/>
        <end position="161"/>
    </location>
</feature>
<keyword evidence="4 10" id="KW-0812">Transmembrane</keyword>
<dbReference type="Proteomes" id="UP001318321">
    <property type="component" value="Unassembled WGS sequence"/>
</dbReference>
<evidence type="ECO:0000256" key="2">
    <source>
        <dbReference type="ARBA" id="ARBA00022448"/>
    </source>
</evidence>
<reference evidence="17 18" key="1">
    <citation type="submission" date="2020-03" db="EMBL/GenBank/DDBJ databases">
        <title>Identification of Halomonas strains.</title>
        <authorList>
            <person name="Xiao Z."/>
            <person name="Dong F."/>
            <person name="Wang Z."/>
            <person name="Zhao J.-Y."/>
        </authorList>
    </citation>
    <scope>NUCLEOTIDE SEQUENCE [LARGE SCALE GENOMIC DNA]</scope>
    <source>
        <strain evidence="17 18">DX6</strain>
    </source>
</reference>
<comment type="caution">
    <text evidence="17">The sequence shown here is derived from an EMBL/GenBank/DDBJ whole genome shotgun (WGS) entry which is preliminary data.</text>
</comment>
<evidence type="ECO:0000256" key="3">
    <source>
        <dbReference type="ARBA" id="ARBA00022452"/>
    </source>
</evidence>
<evidence type="ECO:0000256" key="6">
    <source>
        <dbReference type="ARBA" id="ARBA00023065"/>
    </source>
</evidence>
<dbReference type="Pfam" id="PF00593">
    <property type="entry name" value="TonB_dep_Rec_b-barrel"/>
    <property type="match status" value="1"/>
</dbReference>
<dbReference type="InterPro" id="IPR012910">
    <property type="entry name" value="Plug_dom"/>
</dbReference>
<dbReference type="PROSITE" id="PS00430">
    <property type="entry name" value="TONB_DEPENDENT_REC_1"/>
    <property type="match status" value="1"/>
</dbReference>
<dbReference type="InterPro" id="IPR037066">
    <property type="entry name" value="Plug_dom_sf"/>
</dbReference>
<protein>
    <submittedName>
        <fullName evidence="17">TonB-dependent receptor</fullName>
    </submittedName>
</protein>
<comment type="subcellular location">
    <subcellularLocation>
        <location evidence="1 10">Cell outer membrane</location>
        <topology evidence="1 10">Multi-pass membrane protein</topology>
    </subcellularLocation>
</comment>
<keyword evidence="8 10" id="KW-0472">Membrane</keyword>
<evidence type="ECO:0000259" key="15">
    <source>
        <dbReference type="Pfam" id="PF00593"/>
    </source>
</evidence>